<evidence type="ECO:0008006" key="4">
    <source>
        <dbReference type="Google" id="ProtNLM"/>
    </source>
</evidence>
<keyword evidence="1" id="KW-0812">Transmembrane</keyword>
<keyword evidence="3" id="KW-1185">Reference proteome</keyword>
<feature type="transmembrane region" description="Helical" evidence="1">
    <location>
        <begin position="7"/>
        <end position="29"/>
    </location>
</feature>
<comment type="caution">
    <text evidence="2">The sequence shown here is derived from an EMBL/GenBank/DDBJ whole genome shotgun (WGS) entry which is preliminary data.</text>
</comment>
<keyword evidence="1" id="KW-0472">Membrane</keyword>
<dbReference type="Proteomes" id="UP000197032">
    <property type="component" value="Unassembled WGS sequence"/>
</dbReference>
<gene>
    <name evidence="2" type="ORF">KKC1_26110</name>
</gene>
<dbReference type="AlphaFoldDB" id="A0A1Z5HVP3"/>
<evidence type="ECO:0000256" key="1">
    <source>
        <dbReference type="SAM" id="Phobius"/>
    </source>
</evidence>
<evidence type="ECO:0000313" key="3">
    <source>
        <dbReference type="Proteomes" id="UP000197032"/>
    </source>
</evidence>
<organism evidence="2 3">
    <name type="scientific">Calderihabitans maritimus</name>
    <dbReference type="NCBI Taxonomy" id="1246530"/>
    <lineage>
        <taxon>Bacteria</taxon>
        <taxon>Bacillati</taxon>
        <taxon>Bacillota</taxon>
        <taxon>Clostridia</taxon>
        <taxon>Neomoorellales</taxon>
        <taxon>Calderihabitantaceae</taxon>
        <taxon>Calderihabitans</taxon>
    </lineage>
</organism>
<accession>A0A1Z5HVP3</accession>
<dbReference type="InterPro" id="IPR015001">
    <property type="entry name" value="DUF1850"/>
</dbReference>
<sequence>MMSTLSGAHYLLIITFSIIFILTSVAVYGGTHYAVFQVKDFFSGEVVFEKLVRIGTNFTLAYIHSVTNQPVYEVFTVEDNHTLAMVEMRYDSFGANLPVGPEKLADETTRFIVEDGYYKILYENRRFEKVPLRVGQVVADHTLIFPDGTRLRFLDVVDGGAYVEFYVMPLLDRIRERGHRG</sequence>
<protein>
    <recommendedName>
        <fullName evidence="4">DUF1850 domain-containing protein</fullName>
    </recommendedName>
</protein>
<dbReference type="EMBL" id="BDGJ01000145">
    <property type="protein sequence ID" value="GAW93478.1"/>
    <property type="molecule type" value="Genomic_DNA"/>
</dbReference>
<dbReference type="Pfam" id="PF08905">
    <property type="entry name" value="DUF1850"/>
    <property type="match status" value="1"/>
</dbReference>
<keyword evidence="1" id="KW-1133">Transmembrane helix</keyword>
<evidence type="ECO:0000313" key="2">
    <source>
        <dbReference type="EMBL" id="GAW93478.1"/>
    </source>
</evidence>
<name>A0A1Z5HVP3_9FIRM</name>
<proteinExistence type="predicted"/>
<reference evidence="3" key="1">
    <citation type="journal article" date="2017" name="Appl. Environ. Microbiol.">
        <title>Genomic analysis of Calderihabitans maritimus KKC1, a thermophilic hydrogenogenic carboxydotrophic bacterium isolated from marine sediment.</title>
        <authorList>
            <person name="Omae K."/>
            <person name="Yoneda Y."/>
            <person name="Fukuyama Y."/>
            <person name="Yoshida T."/>
            <person name="Sako Y."/>
        </authorList>
    </citation>
    <scope>NUCLEOTIDE SEQUENCE [LARGE SCALE GENOMIC DNA]</scope>
    <source>
        <strain evidence="3">KKC1</strain>
    </source>
</reference>